<dbReference type="FunFam" id="3.40.50.10190:FF:000020">
    <property type="entry name" value="DNA topoisomerase II binding protein 1"/>
    <property type="match status" value="1"/>
</dbReference>
<accession>A0A6J2X8P9</accession>
<dbReference type="SMART" id="SM00292">
    <property type="entry name" value="BRCT"/>
    <property type="match status" value="6"/>
</dbReference>
<feature type="domain" description="BRCT" evidence="3">
    <location>
        <begin position="1043"/>
        <end position="1127"/>
    </location>
</feature>
<keyword evidence="1" id="KW-0677">Repeat</keyword>
<feature type="domain" description="BRCT" evidence="3">
    <location>
        <begin position="195"/>
        <end position="288"/>
    </location>
</feature>
<feature type="compositionally biased region" description="Low complexity" evidence="2">
    <location>
        <begin position="768"/>
        <end position="782"/>
    </location>
</feature>
<evidence type="ECO:0000313" key="5">
    <source>
        <dbReference type="RefSeq" id="XP_030747339.1"/>
    </source>
</evidence>
<dbReference type="CDD" id="cd17731">
    <property type="entry name" value="BRCT_TopBP1_rpt2_like"/>
    <property type="match status" value="1"/>
</dbReference>
<proteinExistence type="predicted"/>
<dbReference type="GO" id="GO:0007095">
    <property type="term" value="P:mitotic G2 DNA damage checkpoint signaling"/>
    <property type="evidence" value="ECO:0007669"/>
    <property type="project" value="TreeGrafter"/>
</dbReference>
<dbReference type="OrthoDB" id="251770at2759"/>
<evidence type="ECO:0000256" key="2">
    <source>
        <dbReference type="SAM" id="MobiDB-lite"/>
    </source>
</evidence>
<feature type="compositionally biased region" description="Basic and acidic residues" evidence="2">
    <location>
        <begin position="943"/>
        <end position="954"/>
    </location>
</feature>
<dbReference type="GO" id="GO:0006270">
    <property type="term" value="P:DNA replication initiation"/>
    <property type="evidence" value="ECO:0007669"/>
    <property type="project" value="TreeGrafter"/>
</dbReference>
<name>A0A6J2X8P9_SITOR</name>
<dbReference type="PROSITE" id="PS50172">
    <property type="entry name" value="BRCT"/>
    <property type="match status" value="6"/>
</dbReference>
<dbReference type="InterPro" id="IPR036420">
    <property type="entry name" value="BRCT_dom_sf"/>
</dbReference>
<feature type="domain" description="BRCT" evidence="3">
    <location>
        <begin position="568"/>
        <end position="655"/>
    </location>
</feature>
<dbReference type="Proteomes" id="UP000504635">
    <property type="component" value="Unplaced"/>
</dbReference>
<dbReference type="FunFam" id="3.40.50.10190:FF:000018">
    <property type="entry name" value="DNA topoisomerase 2-binding protein 1"/>
    <property type="match status" value="1"/>
</dbReference>
<dbReference type="InterPro" id="IPR001357">
    <property type="entry name" value="BRCT_dom"/>
</dbReference>
<feature type="domain" description="BRCT" evidence="3">
    <location>
        <begin position="660"/>
        <end position="757"/>
    </location>
</feature>
<dbReference type="GO" id="GO:0033314">
    <property type="term" value="P:mitotic DNA replication checkpoint signaling"/>
    <property type="evidence" value="ECO:0007669"/>
    <property type="project" value="TreeGrafter"/>
</dbReference>
<sequence>MCDIHIVFIIPEEAETESEASNTMKEAYNACKELVDDVTWSKESKLDINNLNKLNYVVFEQLDGRDFSEFIETKCARVVGPLAISTCLSESKPIPSFQWPILNVAMYNCIVTCSQLSKSSKEAIKQKVQLMGGLYTADFLGSVTHIICDGTTSEKYMIATERNVKIMLPGWINYLWTESQRKNIDANNSDILNKYKCPPFHKLIICTTGISSSKEKLKLQTLISTNGGEMVGKLNLNQTDVLICHGAEGTSSEKFKAAKGKCLPCVTIDWVYDSINKGFSLSYKLYEVKATTTSTPTKDSEDINPNFSCISSIGIPSNIQRSQINETMNSTGIMTDSKKRKASDDLVEKLDLKKVKSAGTFLDGCSIFLAGFSLDQRDKLIKAINLSGATRYDSLSERVTHVIIGNPCCPEVEEVRTKKLSCTVIPIQWFLDSIKQKQPAKEDDYVLGKEDETLKSRLGSPVSKKAINILKQNKLNLEENESVPVAIRDESDDTLTQQYLSKDNIGTRKDDTLSMLLRNANLPDVASRTESELNTKTKVSLEKSVVPPIENEVTADCVSSQGTTENSINGSVFCSYTFLLVGFDAETTDVLEGYVKGLGGVIVDTEYKDPIDFLVAPILKKPASTPFNSKEIVNELFVVESVEEEKLVDIQYYHRPLKLPTTRPLQDCVITISVYTSQERHFLKTLIEGLGGVFQEQFCRKNIPSKSVLASTHLVTPEASGKKYEAAVKWQLPAVTRDWLRKCVEIGDKADLNPFLVGVAETFSESSVTNANSSSSVSESSSKPSLLETPAKPEESVVPIHRQLANVNTPPVARKSSVNTPLNQIYNNIAIKTPDTCSQVTPINKILQDARDKKILPTPSPKTYYPWAPKTPDTPLGAFIRDNPSPALRKEMQAYVNEFPDFVPPPKRRLSTPLSELRRRLRNKVLYGEEYPTHTQESQRPTHGVEQELEKEEQNDVTDIPDNTEESEMTPEKEEANQKFQQLKEMVMASGSGTANRKPRRLFEAVKSREGSLDAPSRRNNEPQSQVCTIDWDYGCETESQAQKMFLLSGIELSQRQRLSDSIKALGGIVSEMATYDESCTHLICPKPLRNEKTLACMAAGKWILHTSYIEKSSAAGSFLNEHLFEFGNMQSKENIPYDEKDACINYWRKEIKRRGYGAFKDMRALVIAERRDPLVKVIEAGQGVVLNISPPFDEPIHATHCLLEAKVVKDFSQYTPLALQGIKCVNTIYIHEFLRKCGKEDTNYILPYFTSYYNLKDN</sequence>
<keyword evidence="4" id="KW-1185">Reference proteome</keyword>
<dbReference type="SUPFAM" id="SSF52113">
    <property type="entry name" value="BRCT domain"/>
    <property type="match status" value="6"/>
</dbReference>
<feature type="region of interest" description="Disordered" evidence="2">
    <location>
        <begin position="768"/>
        <end position="795"/>
    </location>
</feature>
<dbReference type="PANTHER" id="PTHR13561:SF20">
    <property type="entry name" value="DNA TOPOISOMERASE 2-BINDING PROTEIN 1"/>
    <property type="match status" value="1"/>
</dbReference>
<protein>
    <submittedName>
        <fullName evidence="5 6">DNA topoisomerase 2-binding protein 1-A isoform X1</fullName>
    </submittedName>
</protein>
<feature type="domain" description="BRCT" evidence="3">
    <location>
        <begin position="110"/>
        <end position="172"/>
    </location>
</feature>
<dbReference type="RefSeq" id="XP_030747340.1">
    <property type="nucleotide sequence ID" value="XM_030891480.1"/>
</dbReference>
<dbReference type="KEGG" id="soy:115875909"/>
<dbReference type="Gene3D" id="3.40.50.10190">
    <property type="entry name" value="BRCT domain"/>
    <property type="match status" value="8"/>
</dbReference>
<gene>
    <name evidence="5 6" type="primary">LOC115875909</name>
</gene>
<feature type="region of interest" description="Disordered" evidence="2">
    <location>
        <begin position="927"/>
        <end position="978"/>
    </location>
</feature>
<feature type="domain" description="BRCT" evidence="3">
    <location>
        <begin position="357"/>
        <end position="447"/>
    </location>
</feature>
<dbReference type="RefSeq" id="XP_030747339.1">
    <property type="nucleotide sequence ID" value="XM_030891479.1"/>
</dbReference>
<evidence type="ECO:0000313" key="4">
    <source>
        <dbReference type="Proteomes" id="UP000504635"/>
    </source>
</evidence>
<organism evidence="4 6">
    <name type="scientific">Sitophilus oryzae</name>
    <name type="common">Rice weevil</name>
    <name type="synonym">Curculio oryzae</name>
    <dbReference type="NCBI Taxonomy" id="7048"/>
    <lineage>
        <taxon>Eukaryota</taxon>
        <taxon>Metazoa</taxon>
        <taxon>Ecdysozoa</taxon>
        <taxon>Arthropoda</taxon>
        <taxon>Hexapoda</taxon>
        <taxon>Insecta</taxon>
        <taxon>Pterygota</taxon>
        <taxon>Neoptera</taxon>
        <taxon>Endopterygota</taxon>
        <taxon>Coleoptera</taxon>
        <taxon>Polyphaga</taxon>
        <taxon>Cucujiformia</taxon>
        <taxon>Curculionidae</taxon>
        <taxon>Dryophthorinae</taxon>
        <taxon>Sitophilus</taxon>
    </lineage>
</organism>
<dbReference type="PANTHER" id="PTHR13561">
    <property type="entry name" value="DNA REPLICATION REGULATOR DPB11-RELATED"/>
    <property type="match status" value="1"/>
</dbReference>
<evidence type="ECO:0000259" key="3">
    <source>
        <dbReference type="PROSITE" id="PS50172"/>
    </source>
</evidence>
<dbReference type="GeneID" id="115875909"/>
<dbReference type="InterPro" id="IPR059215">
    <property type="entry name" value="BRCT2_TopBP1-like"/>
</dbReference>
<dbReference type="CDD" id="cd17738">
    <property type="entry name" value="BRCT_TopBP1_rpt7"/>
    <property type="match status" value="1"/>
</dbReference>
<evidence type="ECO:0000313" key="6">
    <source>
        <dbReference type="RefSeq" id="XP_030747340.1"/>
    </source>
</evidence>
<dbReference type="Pfam" id="PF12738">
    <property type="entry name" value="PTCB-BRCT"/>
    <property type="match status" value="2"/>
</dbReference>
<dbReference type="AlphaFoldDB" id="A0A6J2X8P9"/>
<evidence type="ECO:0000256" key="1">
    <source>
        <dbReference type="ARBA" id="ARBA00022737"/>
    </source>
</evidence>
<dbReference type="Pfam" id="PF00533">
    <property type="entry name" value="BRCT"/>
    <property type="match status" value="3"/>
</dbReference>
<reference evidence="5 6" key="1">
    <citation type="submission" date="2025-04" db="UniProtKB">
        <authorList>
            <consortium name="RefSeq"/>
        </authorList>
    </citation>
    <scope>IDENTIFICATION</scope>
    <source>
        <tissue evidence="5 6">Gonads</tissue>
    </source>
</reference>